<dbReference type="GO" id="GO:0032040">
    <property type="term" value="C:small-subunit processome"/>
    <property type="evidence" value="ECO:0007669"/>
    <property type="project" value="InterPro"/>
</dbReference>
<evidence type="ECO:0000256" key="2">
    <source>
        <dbReference type="SAM" id="MobiDB-lite"/>
    </source>
</evidence>
<comment type="caution">
    <text evidence="4">The sequence shown here is derived from an EMBL/GenBank/DDBJ whole genome shotgun (WGS) entry which is preliminary data.</text>
</comment>
<keyword evidence="1" id="KW-0539">Nucleus</keyword>
<keyword evidence="5" id="KW-1185">Reference proteome</keyword>
<proteinExistence type="predicted"/>
<organism evidence="4 5">
    <name type="scientific">Sanghuangporus baumii</name>
    <name type="common">Phellinus baumii</name>
    <dbReference type="NCBI Taxonomy" id="108892"/>
    <lineage>
        <taxon>Eukaryota</taxon>
        <taxon>Fungi</taxon>
        <taxon>Dikarya</taxon>
        <taxon>Basidiomycota</taxon>
        <taxon>Agaricomycotina</taxon>
        <taxon>Agaricomycetes</taxon>
        <taxon>Hymenochaetales</taxon>
        <taxon>Hymenochaetaceae</taxon>
        <taxon>Sanghuangporus</taxon>
    </lineage>
</organism>
<dbReference type="PANTHER" id="PTHR12416">
    <property type="entry name" value="RRNA-PROCESSING PROTEIN UTP23 HOMOLOG"/>
    <property type="match status" value="1"/>
</dbReference>
<dbReference type="InterPro" id="IPR006984">
    <property type="entry name" value="Fcf1/UTP23"/>
</dbReference>
<dbReference type="Pfam" id="PF04900">
    <property type="entry name" value="Fcf1"/>
    <property type="match status" value="1"/>
</dbReference>
<feature type="compositionally biased region" description="Basic residues" evidence="2">
    <location>
        <begin position="183"/>
        <end position="194"/>
    </location>
</feature>
<dbReference type="Gene3D" id="3.40.50.1010">
    <property type="entry name" value="5'-nuclease"/>
    <property type="match status" value="1"/>
</dbReference>
<name>A0A9Q5HZ51_SANBA</name>
<dbReference type="AlphaFoldDB" id="A0A9Q5HZ51"/>
<gene>
    <name evidence="4" type="ORF">A7U60_g4277</name>
</gene>
<evidence type="ECO:0000256" key="1">
    <source>
        <dbReference type="ARBA" id="ARBA00023242"/>
    </source>
</evidence>
<evidence type="ECO:0000313" key="4">
    <source>
        <dbReference type="EMBL" id="OCB88574.1"/>
    </source>
</evidence>
<accession>A0A9Q5HZ51</accession>
<dbReference type="InterPro" id="IPR057776">
    <property type="entry name" value="UTP23_sensor"/>
</dbReference>
<dbReference type="OrthoDB" id="25675at2759"/>
<dbReference type="Proteomes" id="UP000757232">
    <property type="component" value="Unassembled WGS sequence"/>
</dbReference>
<feature type="domain" description="UTP23 sensor motif region" evidence="3">
    <location>
        <begin position="112"/>
        <end position="129"/>
    </location>
</feature>
<protein>
    <submittedName>
        <fullName evidence="4">PIN domain-like protein</fullName>
    </submittedName>
</protein>
<evidence type="ECO:0000313" key="5">
    <source>
        <dbReference type="Proteomes" id="UP000757232"/>
    </source>
</evidence>
<feature type="region of interest" description="Disordered" evidence="2">
    <location>
        <begin position="102"/>
        <end position="213"/>
    </location>
</feature>
<reference evidence="4" key="1">
    <citation type="submission" date="2016-06" db="EMBL/GenBank/DDBJ databases">
        <title>Draft Genome sequence of the fungus Inonotus baumii.</title>
        <authorList>
            <person name="Zhu H."/>
            <person name="Lin W."/>
        </authorList>
    </citation>
    <scope>NUCLEOTIDE SEQUENCE</scope>
    <source>
        <strain evidence="4">821</strain>
    </source>
</reference>
<dbReference type="Pfam" id="PF24779">
    <property type="entry name" value="UTP23_sensor"/>
    <property type="match status" value="1"/>
</dbReference>
<sequence>MCLEAVSSKIDLAKQLTVVLQGTVKPSQTNKHRYVLSAQSSSIRQYARQVPGVPLVHIKRSVIVLEPASEATERVKSMMEIGRMKPSEAESSNIASTLEKSYATNTDASPIKKKQGPKAPNPLSVKKKKPKENNRQTQSRKHQEQAQSVGSKRKHENDDDDGDGDAQQQEGMDSRPTSQTTSKRTRKRVRKRKRLGMEDSEGGSAINAEVATS</sequence>
<feature type="compositionally biased region" description="Low complexity" evidence="2">
    <location>
        <begin position="165"/>
        <end position="182"/>
    </location>
</feature>
<evidence type="ECO:0000259" key="3">
    <source>
        <dbReference type="Pfam" id="PF24779"/>
    </source>
</evidence>
<dbReference type="EMBL" id="LNZH02000176">
    <property type="protein sequence ID" value="OCB88574.1"/>
    <property type="molecule type" value="Genomic_DNA"/>
</dbReference>